<dbReference type="PANTHER" id="PTHR30195:SF15">
    <property type="entry name" value="TYPE I RESTRICTION ENZYME HINDI ENDONUCLEASE SUBUNIT"/>
    <property type="match status" value="1"/>
</dbReference>
<dbReference type="PANTHER" id="PTHR30195">
    <property type="entry name" value="TYPE I SITE-SPECIFIC DEOXYRIBONUCLEASE PROTEIN SUBUNIT M AND R"/>
    <property type="match status" value="1"/>
</dbReference>
<name>A0A1I4VDZ1_9BACT</name>
<gene>
    <name evidence="3" type="ORF">SAMN05660836_02242</name>
</gene>
<sequence>MSAVLCVIFLSTSSLDKLCGNRRGFHTSFRLRRTIINGGPGCHDMKVDIFAAACLEKPDISILSGEFLVEVRALPHKNLAVKTLKRLLQDEIQVRLRKNVVQSRAFSELLEQALNKYHNRAIEAAQVIEELIAIAKQMREAARRGEDLGLSEDEAAFYDALASNESAVQVLGDETLRKIAQELVERVRGSVSVDWSKRENTRAQLRVLVKRILRKYGYPPDKQEQATELVLKQTEVLCEEWVMS</sequence>
<proteinExistence type="predicted"/>
<dbReference type="InterPro" id="IPR021810">
    <property type="entry name" value="T1RH-like_C"/>
</dbReference>
<organism evidence="3 4">
    <name type="scientific">Thermodesulforhabdus norvegica</name>
    <dbReference type="NCBI Taxonomy" id="39841"/>
    <lineage>
        <taxon>Bacteria</taxon>
        <taxon>Pseudomonadati</taxon>
        <taxon>Thermodesulfobacteriota</taxon>
        <taxon>Syntrophobacteria</taxon>
        <taxon>Syntrophobacterales</taxon>
        <taxon>Thermodesulforhabdaceae</taxon>
        <taxon>Thermodesulforhabdus</taxon>
    </lineage>
</organism>
<dbReference type="InterPro" id="IPR051268">
    <property type="entry name" value="Type-I_R_enzyme_R_subunit"/>
</dbReference>
<reference evidence="4" key="1">
    <citation type="submission" date="2016-10" db="EMBL/GenBank/DDBJ databases">
        <authorList>
            <person name="Varghese N."/>
            <person name="Submissions S."/>
        </authorList>
    </citation>
    <scope>NUCLEOTIDE SEQUENCE [LARGE SCALE GENOMIC DNA]</scope>
    <source>
        <strain evidence="4">DSM 9990</strain>
    </source>
</reference>
<evidence type="ECO:0000256" key="1">
    <source>
        <dbReference type="ARBA" id="ARBA00022747"/>
    </source>
</evidence>
<evidence type="ECO:0000313" key="3">
    <source>
        <dbReference type="EMBL" id="SFM99401.1"/>
    </source>
</evidence>
<dbReference type="STRING" id="39841.SAMN05660836_02242"/>
<dbReference type="Proteomes" id="UP000199611">
    <property type="component" value="Unassembled WGS sequence"/>
</dbReference>
<accession>A0A1I4VDZ1</accession>
<feature type="domain" description="Type I restriction enzyme HindI endonuclease subunit-like C-terminal" evidence="2">
    <location>
        <begin position="47"/>
        <end position="239"/>
    </location>
</feature>
<dbReference type="AlphaFoldDB" id="A0A1I4VDZ1"/>
<evidence type="ECO:0000259" key="2">
    <source>
        <dbReference type="Pfam" id="PF11867"/>
    </source>
</evidence>
<evidence type="ECO:0000313" key="4">
    <source>
        <dbReference type="Proteomes" id="UP000199611"/>
    </source>
</evidence>
<keyword evidence="1" id="KW-0680">Restriction system</keyword>
<protein>
    <recommendedName>
        <fullName evidence="2">Type I restriction enzyme HindI endonuclease subunit-like C-terminal domain-containing protein</fullName>
    </recommendedName>
</protein>
<keyword evidence="4" id="KW-1185">Reference proteome</keyword>
<dbReference type="GO" id="GO:0009307">
    <property type="term" value="P:DNA restriction-modification system"/>
    <property type="evidence" value="ECO:0007669"/>
    <property type="project" value="UniProtKB-KW"/>
</dbReference>
<dbReference type="Pfam" id="PF11867">
    <property type="entry name" value="T1RH-like_C"/>
    <property type="match status" value="1"/>
</dbReference>
<dbReference type="EMBL" id="FOUU01000009">
    <property type="protein sequence ID" value="SFM99401.1"/>
    <property type="molecule type" value="Genomic_DNA"/>
</dbReference>